<organism evidence="2 3">
    <name type="scientific">Actibacterium mucosum KCTC 23349</name>
    <dbReference type="NCBI Taxonomy" id="1454373"/>
    <lineage>
        <taxon>Bacteria</taxon>
        <taxon>Pseudomonadati</taxon>
        <taxon>Pseudomonadota</taxon>
        <taxon>Alphaproteobacteria</taxon>
        <taxon>Rhodobacterales</taxon>
        <taxon>Roseobacteraceae</taxon>
        <taxon>Actibacterium</taxon>
    </lineage>
</organism>
<keyword evidence="3" id="KW-1185">Reference proteome</keyword>
<dbReference type="Gene3D" id="3.10.350.10">
    <property type="entry name" value="LysM domain"/>
    <property type="match status" value="1"/>
</dbReference>
<dbReference type="OrthoDB" id="9795421at2"/>
<protein>
    <recommendedName>
        <fullName evidence="1">LysM domain-containing protein</fullName>
    </recommendedName>
</protein>
<dbReference type="SMART" id="SM00257">
    <property type="entry name" value="LysM"/>
    <property type="match status" value="2"/>
</dbReference>
<dbReference type="Proteomes" id="UP000026249">
    <property type="component" value="Unassembled WGS sequence"/>
</dbReference>
<dbReference type="SUPFAM" id="SSF54106">
    <property type="entry name" value="LysM domain"/>
    <property type="match status" value="1"/>
</dbReference>
<dbReference type="AlphaFoldDB" id="A0A037ZJ04"/>
<dbReference type="InterPro" id="IPR018392">
    <property type="entry name" value="LysM"/>
</dbReference>
<dbReference type="Pfam" id="PF01551">
    <property type="entry name" value="Peptidase_M23"/>
    <property type="match status" value="1"/>
</dbReference>
<dbReference type="CDD" id="cd00118">
    <property type="entry name" value="LysM"/>
    <property type="match status" value="1"/>
</dbReference>
<dbReference type="InterPro" id="IPR016047">
    <property type="entry name" value="M23ase_b-sheet_dom"/>
</dbReference>
<dbReference type="CDD" id="cd12797">
    <property type="entry name" value="M23_peptidase"/>
    <property type="match status" value="1"/>
</dbReference>
<dbReference type="PANTHER" id="PTHR21666:SF270">
    <property type="entry name" value="MUREIN HYDROLASE ACTIVATOR ENVC"/>
    <property type="match status" value="1"/>
</dbReference>
<evidence type="ECO:0000259" key="1">
    <source>
        <dbReference type="PROSITE" id="PS51782"/>
    </source>
</evidence>
<dbReference type="SUPFAM" id="SSF51261">
    <property type="entry name" value="Duplicated hybrid motif"/>
    <property type="match status" value="1"/>
</dbReference>
<dbReference type="EMBL" id="JFKE01000004">
    <property type="protein sequence ID" value="KAJ55527.1"/>
    <property type="molecule type" value="Genomic_DNA"/>
</dbReference>
<reference evidence="2 3" key="1">
    <citation type="submission" date="2014-03" db="EMBL/GenBank/DDBJ databases">
        <title>Draft Genome Sequence of Actibacterium mucosum KCTC 23349, a Marine Alphaproteobacterium with Complex Ionic Requirements Isolated from Mediterranean Seawater at Malvarrosa Beach, Valencia, Spain.</title>
        <authorList>
            <person name="Arahal D.R."/>
            <person name="Shao Z."/>
            <person name="Lai Q."/>
            <person name="Pujalte M.J."/>
        </authorList>
    </citation>
    <scope>NUCLEOTIDE SEQUENCE [LARGE SCALE GENOMIC DNA]</scope>
    <source>
        <strain evidence="2 3">KCTC 23349</strain>
    </source>
</reference>
<accession>A0A037ZJ04</accession>
<dbReference type="Gene3D" id="2.70.70.10">
    <property type="entry name" value="Glucose Permease (Domain IIA)"/>
    <property type="match status" value="1"/>
</dbReference>
<dbReference type="STRING" id="1454373.ACMU_12600"/>
<dbReference type="PROSITE" id="PS51782">
    <property type="entry name" value="LYSM"/>
    <property type="match status" value="1"/>
</dbReference>
<dbReference type="PANTHER" id="PTHR21666">
    <property type="entry name" value="PEPTIDASE-RELATED"/>
    <property type="match status" value="1"/>
</dbReference>
<dbReference type="InterPro" id="IPR036779">
    <property type="entry name" value="LysM_dom_sf"/>
</dbReference>
<evidence type="ECO:0000313" key="2">
    <source>
        <dbReference type="EMBL" id="KAJ55527.1"/>
    </source>
</evidence>
<evidence type="ECO:0000313" key="3">
    <source>
        <dbReference type="Proteomes" id="UP000026249"/>
    </source>
</evidence>
<dbReference type="InterPro" id="IPR050570">
    <property type="entry name" value="Cell_wall_metabolism_enzyme"/>
</dbReference>
<sequence length="366" mass="38234">MATTQGVIRSGLSAMALIFLAGCDDFDIDLRPSELGNTSNAVQQVTAPRPEADARGVISYPGYQVAVARSGDDVTTVANRLGIDPRGLASHNGLTPDVQLRAGEILALPTRVQATDAEAIDIAALANSAIDRADGQNSAIEPVATSQTVEPIRHQVVRGETAFSISRLYNVSVRALADWNGLGPELEVREGQYLLIPVAAQAPGAITTTTLPGEGSVAPTPPSAQTPLPEPEAVVVESVASPELSQDRTSNARLSLPAQGSIIRAFERKTNEGIDIGAAAGAPVSAAADGTVAAITRDTDQVPILVLRHSGDLLTVYANIDNIAVEKGDTVTRGQKIAVVRSGSPSFLHFEVREGFESVDPLPYLN</sequence>
<name>A0A037ZJ04_9RHOB</name>
<comment type="caution">
    <text evidence="2">The sequence shown here is derived from an EMBL/GenBank/DDBJ whole genome shotgun (WGS) entry which is preliminary data.</text>
</comment>
<feature type="domain" description="LysM" evidence="1">
    <location>
        <begin position="152"/>
        <end position="196"/>
    </location>
</feature>
<dbReference type="Pfam" id="PF01476">
    <property type="entry name" value="LysM"/>
    <property type="match status" value="2"/>
</dbReference>
<dbReference type="GO" id="GO:0004222">
    <property type="term" value="F:metalloendopeptidase activity"/>
    <property type="evidence" value="ECO:0007669"/>
    <property type="project" value="TreeGrafter"/>
</dbReference>
<gene>
    <name evidence="2" type="ORF">ACMU_12600</name>
</gene>
<dbReference type="InterPro" id="IPR011055">
    <property type="entry name" value="Dup_hybrid_motif"/>
</dbReference>
<dbReference type="RefSeq" id="WP_051588269.1">
    <property type="nucleotide sequence ID" value="NZ_JFKE01000004.1"/>
</dbReference>
<proteinExistence type="predicted"/>